<evidence type="ECO:0000313" key="1">
    <source>
        <dbReference type="EMBL" id="MQY26586.1"/>
    </source>
</evidence>
<dbReference type="RefSeq" id="WP_153340913.1">
    <property type="nucleotide sequence ID" value="NZ_WEGI01000004.1"/>
</dbReference>
<keyword evidence="2" id="KW-1185">Reference proteome</keyword>
<comment type="caution">
    <text evidence="1">The sequence shown here is derived from an EMBL/GenBank/DDBJ whole genome shotgun (WGS) entry which is preliminary data.</text>
</comment>
<evidence type="ECO:0008006" key="3">
    <source>
        <dbReference type="Google" id="ProtNLM"/>
    </source>
</evidence>
<gene>
    <name evidence="1" type="ORF">NRB56_21570</name>
</gene>
<reference evidence="1 2" key="1">
    <citation type="submission" date="2019-10" db="EMBL/GenBank/DDBJ databases">
        <title>Nocardia macrotermitis sp. nov. and Nocardia aurantia sp. nov., isolated from the gut of fungus growing-termite Macrotermes natalensis.</title>
        <authorList>
            <person name="Benndorf R."/>
            <person name="Schwitalla J."/>
            <person name="Martin K."/>
            <person name="De Beer W."/>
            <person name="Kaster A.-K."/>
            <person name="Vollmers J."/>
            <person name="Poulsen M."/>
            <person name="Beemelmanns C."/>
        </authorList>
    </citation>
    <scope>NUCLEOTIDE SEQUENCE [LARGE SCALE GENOMIC DNA]</scope>
    <source>
        <strain evidence="1 2">RB56</strain>
    </source>
</reference>
<evidence type="ECO:0000313" key="2">
    <source>
        <dbReference type="Proteomes" id="UP000431401"/>
    </source>
</evidence>
<dbReference type="Proteomes" id="UP000431401">
    <property type="component" value="Unassembled WGS sequence"/>
</dbReference>
<accession>A0A7K0DLE3</accession>
<protein>
    <recommendedName>
        <fullName evidence="3">Glycine zipper domain-containing protein</fullName>
    </recommendedName>
</protein>
<sequence>MSHRVVRGVGRAVLIGALPLAVTLELGGVASAAPDPVVRNVSEGVPLEVATNPDALDHDPIQNGIVAGALVGATGSGVLGAALGSGVGAIPGAVVGALFGGVTGGVQGYYNPRSVPQILP</sequence>
<dbReference type="EMBL" id="WEGI01000004">
    <property type="protein sequence ID" value="MQY26586.1"/>
    <property type="molecule type" value="Genomic_DNA"/>
</dbReference>
<organism evidence="1 2">
    <name type="scientific">Nocardia aurantia</name>
    <dbReference type="NCBI Taxonomy" id="2585199"/>
    <lineage>
        <taxon>Bacteria</taxon>
        <taxon>Bacillati</taxon>
        <taxon>Actinomycetota</taxon>
        <taxon>Actinomycetes</taxon>
        <taxon>Mycobacteriales</taxon>
        <taxon>Nocardiaceae</taxon>
        <taxon>Nocardia</taxon>
    </lineage>
</organism>
<dbReference type="AlphaFoldDB" id="A0A7K0DLE3"/>
<name>A0A7K0DLE3_9NOCA</name>
<proteinExistence type="predicted"/>